<dbReference type="GO" id="GO:0016779">
    <property type="term" value="F:nucleotidyltransferase activity"/>
    <property type="evidence" value="ECO:0007669"/>
    <property type="project" value="UniProtKB-KW"/>
</dbReference>
<organism evidence="6 7">
    <name type="scientific">Desulfomarina profundi</name>
    <dbReference type="NCBI Taxonomy" id="2772557"/>
    <lineage>
        <taxon>Bacteria</taxon>
        <taxon>Pseudomonadati</taxon>
        <taxon>Thermodesulfobacteriota</taxon>
        <taxon>Desulfobulbia</taxon>
        <taxon>Desulfobulbales</taxon>
        <taxon>Desulfobulbaceae</taxon>
        <taxon>Desulfomarina</taxon>
    </lineage>
</organism>
<dbReference type="Pfam" id="PF01300">
    <property type="entry name" value="Sua5_yciO_yrdC"/>
    <property type="match status" value="1"/>
</dbReference>
<dbReference type="GO" id="GO:0000049">
    <property type="term" value="F:tRNA binding"/>
    <property type="evidence" value="ECO:0007669"/>
    <property type="project" value="TreeGrafter"/>
</dbReference>
<gene>
    <name evidence="6" type="ORF">DGMP_14010</name>
</gene>
<dbReference type="EMBL" id="AP024086">
    <property type="protein sequence ID" value="BCL60708.1"/>
    <property type="molecule type" value="Genomic_DNA"/>
</dbReference>
<evidence type="ECO:0000313" key="6">
    <source>
        <dbReference type="EMBL" id="BCL60708.1"/>
    </source>
</evidence>
<evidence type="ECO:0000259" key="5">
    <source>
        <dbReference type="PROSITE" id="PS51163"/>
    </source>
</evidence>
<evidence type="ECO:0000313" key="7">
    <source>
        <dbReference type="Proteomes" id="UP000826725"/>
    </source>
</evidence>
<dbReference type="GO" id="GO:0003725">
    <property type="term" value="F:double-stranded RNA binding"/>
    <property type="evidence" value="ECO:0007669"/>
    <property type="project" value="InterPro"/>
</dbReference>
<dbReference type="PANTHER" id="PTHR17490">
    <property type="entry name" value="SUA5"/>
    <property type="match status" value="1"/>
</dbReference>
<evidence type="ECO:0000256" key="2">
    <source>
        <dbReference type="ARBA" id="ARBA00022695"/>
    </source>
</evidence>
<evidence type="ECO:0000256" key="3">
    <source>
        <dbReference type="ARBA" id="ARBA00022741"/>
    </source>
</evidence>
<dbReference type="GO" id="GO:0008033">
    <property type="term" value="P:tRNA processing"/>
    <property type="evidence" value="ECO:0007669"/>
    <property type="project" value="UniProtKB-KW"/>
</dbReference>
<sequence length="195" mass="21715">MSAIIDRAVNIIRRGGIVAFPTETSYGLAVDYENEKALEKLYRMKQRSHEKALLVLVESREQLFQLVTFVPDEYRILMDRFWPGPLTLIFPARNELSTVLTGGSGTIGVRISPHPLATRLVSSYGKPLTATSANLSGKSPAKSAGEIRKIFKERVDFILEEDTDLPGNCSTIVGIQNRKLKILRNGVLDLTQMIL</sequence>
<dbReference type="GO" id="GO:0006450">
    <property type="term" value="P:regulation of translational fidelity"/>
    <property type="evidence" value="ECO:0007669"/>
    <property type="project" value="TreeGrafter"/>
</dbReference>
<dbReference type="Proteomes" id="UP000826725">
    <property type="component" value="Chromosome"/>
</dbReference>
<dbReference type="AlphaFoldDB" id="A0A8D5JD79"/>
<dbReference type="PROSITE" id="PS51163">
    <property type="entry name" value="YRDC"/>
    <property type="match status" value="1"/>
</dbReference>
<accession>A0A8D5JD79</accession>
<dbReference type="NCBIfam" id="TIGR00057">
    <property type="entry name" value="L-threonylcarbamoyladenylate synthase"/>
    <property type="match status" value="1"/>
</dbReference>
<evidence type="ECO:0000256" key="1">
    <source>
        <dbReference type="ARBA" id="ARBA00022694"/>
    </source>
</evidence>
<dbReference type="RefSeq" id="WP_228856809.1">
    <property type="nucleotide sequence ID" value="NZ_AP024086.1"/>
</dbReference>
<dbReference type="KEGG" id="dbk:DGMP_14010"/>
<keyword evidence="3" id="KW-0547">Nucleotide-binding</keyword>
<dbReference type="InterPro" id="IPR006070">
    <property type="entry name" value="Sua5-like_dom"/>
</dbReference>
<dbReference type="GO" id="GO:0005524">
    <property type="term" value="F:ATP binding"/>
    <property type="evidence" value="ECO:0007669"/>
    <property type="project" value="UniProtKB-KW"/>
</dbReference>
<protein>
    <recommendedName>
        <fullName evidence="5">YrdC-like domain-containing protein</fullName>
    </recommendedName>
</protein>
<keyword evidence="2" id="KW-0808">Transferase</keyword>
<keyword evidence="1" id="KW-0819">tRNA processing</keyword>
<dbReference type="PANTHER" id="PTHR17490:SF16">
    <property type="entry name" value="THREONYLCARBAMOYL-AMP SYNTHASE"/>
    <property type="match status" value="1"/>
</dbReference>
<feature type="domain" description="YrdC-like" evidence="5">
    <location>
        <begin position="2"/>
        <end position="188"/>
    </location>
</feature>
<dbReference type="GO" id="GO:0005737">
    <property type="term" value="C:cytoplasm"/>
    <property type="evidence" value="ECO:0007669"/>
    <property type="project" value="TreeGrafter"/>
</dbReference>
<proteinExistence type="predicted"/>
<keyword evidence="4" id="KW-0067">ATP-binding</keyword>
<keyword evidence="7" id="KW-1185">Reference proteome</keyword>
<keyword evidence="2" id="KW-0548">Nucleotidyltransferase</keyword>
<reference evidence="6" key="1">
    <citation type="submission" date="2020-09" db="EMBL/GenBank/DDBJ databases">
        <title>Desulfogranum mesoprofundum gen. nov., sp. nov., a novel mesophilic, sulfate-reducing chemolithoautotroph isolated from a deep-sea hydrothermal vent chimney in the Suiyo Seamount.</title>
        <authorList>
            <person name="Hashimoto Y."/>
            <person name="Nakagawa S."/>
        </authorList>
    </citation>
    <scope>NUCLEOTIDE SEQUENCE</scope>
    <source>
        <strain evidence="6">KT2</strain>
    </source>
</reference>
<dbReference type="InterPro" id="IPR050156">
    <property type="entry name" value="TC-AMP_synthase_SUA5"/>
</dbReference>
<evidence type="ECO:0000256" key="4">
    <source>
        <dbReference type="ARBA" id="ARBA00022840"/>
    </source>
</evidence>
<name>A0A8D5JD79_9BACT</name>